<reference evidence="2" key="1">
    <citation type="journal article" date="2018" name="Genome Biol.">
        <title>SKESA: strategic k-mer extension for scrupulous assemblies.</title>
        <authorList>
            <person name="Souvorov A."/>
            <person name="Agarwala R."/>
            <person name="Lipman D.J."/>
        </authorList>
    </citation>
    <scope>NUCLEOTIDE SEQUENCE</scope>
    <source>
        <strain evidence="2">23-88</strain>
    </source>
</reference>
<dbReference type="EMBL" id="DAARWD010000006">
    <property type="protein sequence ID" value="HAE4188906.1"/>
    <property type="molecule type" value="Genomic_DNA"/>
</dbReference>
<keyword evidence="1" id="KW-0472">Membrane</keyword>
<keyword evidence="1" id="KW-1133">Transmembrane helix</keyword>
<keyword evidence="1" id="KW-0812">Transmembrane</keyword>
<proteinExistence type="predicted"/>
<comment type="caution">
    <text evidence="2">The sequence shown here is derived from an EMBL/GenBank/DDBJ whole genome shotgun (WGS) entry which is preliminary data.</text>
</comment>
<feature type="transmembrane region" description="Helical" evidence="1">
    <location>
        <begin position="7"/>
        <end position="27"/>
    </location>
</feature>
<gene>
    <name evidence="2" type="ORF">GND90_001867</name>
</gene>
<reference evidence="2" key="2">
    <citation type="submission" date="2018-07" db="EMBL/GenBank/DDBJ databases">
        <authorList>
            <consortium name="NCBI Pathogen Detection Project"/>
        </authorList>
    </citation>
    <scope>NUCLEOTIDE SEQUENCE</scope>
    <source>
        <strain evidence="2">23-88</strain>
    </source>
</reference>
<sequence length="160" mass="18648">MNNKKRIVYSVVSLLTGALVCTIYNYYTTKLLNKEECSTSLVVFYNNTRSEIKLNFIYSLENKKGIVAVSGNYYEQDKLQGKIRRDVEYRWSENHDTYQLVSTKINHYSILENLSLEKMAKILPGFYLFPERKVNYSIQNQGTSGFVFSAGERPLFYCAR</sequence>
<evidence type="ECO:0000256" key="1">
    <source>
        <dbReference type="SAM" id="Phobius"/>
    </source>
</evidence>
<name>A0A730ZRH3_SALHO</name>
<dbReference type="AlphaFoldDB" id="A0A730ZRH3"/>
<protein>
    <recommendedName>
        <fullName evidence="3">YqeJ protein</fullName>
    </recommendedName>
</protein>
<organism evidence="2">
    <name type="scientific">Salmonella enterica subsp. houtenae serovar 1,40:z4,z32:-</name>
    <dbReference type="NCBI Taxonomy" id="1967604"/>
    <lineage>
        <taxon>Bacteria</taxon>
        <taxon>Pseudomonadati</taxon>
        <taxon>Pseudomonadota</taxon>
        <taxon>Gammaproteobacteria</taxon>
        <taxon>Enterobacterales</taxon>
        <taxon>Enterobacteriaceae</taxon>
        <taxon>Salmonella</taxon>
    </lineage>
</organism>
<accession>A0A730ZRH3</accession>
<evidence type="ECO:0008006" key="3">
    <source>
        <dbReference type="Google" id="ProtNLM"/>
    </source>
</evidence>
<evidence type="ECO:0000313" key="2">
    <source>
        <dbReference type="EMBL" id="HAE4188906.1"/>
    </source>
</evidence>